<evidence type="ECO:0000313" key="2">
    <source>
        <dbReference type="EMBL" id="MBO1806395.1"/>
    </source>
</evidence>
<keyword evidence="1" id="KW-1133">Transmembrane helix</keyword>
<evidence type="ECO:0000256" key="1">
    <source>
        <dbReference type="SAM" id="Phobius"/>
    </source>
</evidence>
<feature type="transmembrane region" description="Helical" evidence="1">
    <location>
        <begin position="91"/>
        <end position="116"/>
    </location>
</feature>
<evidence type="ECO:0000313" key="3">
    <source>
        <dbReference type="Proteomes" id="UP000664398"/>
    </source>
</evidence>
<dbReference type="EMBL" id="JAGDYL010000031">
    <property type="protein sequence ID" value="MBO1806395.1"/>
    <property type="molecule type" value="Genomic_DNA"/>
</dbReference>
<sequence>MNASPTPGYRPTPGDRVSIAIFMIAGIAIVVWSGIAAAGRIMQVLLGESIPATARFIGVRIEVPIGPDDSNVPMLLDSATVTATHLSPAGFTAAIIAAVFGFGTIVAVVTCLMLLARNTLRGRIFGRSNTRLVTAAGMTALVGFGLAPVFDGMVSNDIVSKLADDDFHGYAVLTAEPLPFVLLAFAFGIVATAYTVGSRLQRETEGLV</sequence>
<reference evidence="2" key="1">
    <citation type="submission" date="2021-03" db="EMBL/GenBank/DDBJ databases">
        <title>Leucobacter chromiisoli sp. nov., isolated from chromium-containing soil of chemical plant.</title>
        <authorList>
            <person name="Xu Z."/>
        </authorList>
    </citation>
    <scope>NUCLEOTIDE SEQUENCE</scope>
    <source>
        <strain evidence="2">A2</strain>
    </source>
</reference>
<dbReference type="RefSeq" id="WP_208046851.1">
    <property type="nucleotide sequence ID" value="NZ_JAGDYL010000031.1"/>
</dbReference>
<comment type="caution">
    <text evidence="2">The sequence shown here is derived from an EMBL/GenBank/DDBJ whole genome shotgun (WGS) entry which is preliminary data.</text>
</comment>
<name>A0A939LX95_9MICO</name>
<proteinExistence type="predicted"/>
<accession>A0A939LX95</accession>
<feature type="transmembrane region" description="Helical" evidence="1">
    <location>
        <begin position="128"/>
        <end position="150"/>
    </location>
</feature>
<keyword evidence="1" id="KW-0812">Transmembrane</keyword>
<organism evidence="2 3">
    <name type="scientific">Leucobacter ruminantium</name>
    <dbReference type="NCBI Taxonomy" id="1289170"/>
    <lineage>
        <taxon>Bacteria</taxon>
        <taxon>Bacillati</taxon>
        <taxon>Actinomycetota</taxon>
        <taxon>Actinomycetes</taxon>
        <taxon>Micrococcales</taxon>
        <taxon>Microbacteriaceae</taxon>
        <taxon>Leucobacter</taxon>
    </lineage>
</organism>
<feature type="transmembrane region" description="Helical" evidence="1">
    <location>
        <begin position="20"/>
        <end position="42"/>
    </location>
</feature>
<feature type="transmembrane region" description="Helical" evidence="1">
    <location>
        <begin position="170"/>
        <end position="194"/>
    </location>
</feature>
<dbReference type="AlphaFoldDB" id="A0A939LX95"/>
<keyword evidence="1" id="KW-0472">Membrane</keyword>
<protein>
    <recommendedName>
        <fullName evidence="4">DUF2975 domain-containing protein</fullName>
    </recommendedName>
</protein>
<dbReference type="Proteomes" id="UP000664398">
    <property type="component" value="Unassembled WGS sequence"/>
</dbReference>
<evidence type="ECO:0008006" key="4">
    <source>
        <dbReference type="Google" id="ProtNLM"/>
    </source>
</evidence>
<gene>
    <name evidence="2" type="ORF">J4H91_13895</name>
</gene>
<keyword evidence="3" id="KW-1185">Reference proteome</keyword>